<proteinExistence type="predicted"/>
<name>A0A1X7UWZ8_AMPQE</name>
<organism evidence="1">
    <name type="scientific">Amphimedon queenslandica</name>
    <name type="common">Sponge</name>
    <dbReference type="NCBI Taxonomy" id="400682"/>
    <lineage>
        <taxon>Eukaryota</taxon>
        <taxon>Metazoa</taxon>
        <taxon>Porifera</taxon>
        <taxon>Demospongiae</taxon>
        <taxon>Heteroscleromorpha</taxon>
        <taxon>Haplosclerida</taxon>
        <taxon>Niphatidae</taxon>
        <taxon>Amphimedon</taxon>
    </lineage>
</organism>
<sequence length="33" mass="4120">MKPSNCFFSHFIFFLLIWPQVNYSSFFYFPFCN</sequence>
<protein>
    <submittedName>
        <fullName evidence="1">Uncharacterized protein</fullName>
    </submittedName>
</protein>
<dbReference type="InParanoid" id="A0A1X7UWZ8"/>
<accession>A0A1X7UWZ8</accession>
<reference evidence="1" key="1">
    <citation type="submission" date="2017-05" db="UniProtKB">
        <authorList>
            <consortium name="EnsemblMetazoa"/>
        </authorList>
    </citation>
    <scope>IDENTIFICATION</scope>
</reference>
<evidence type="ECO:0000313" key="1">
    <source>
        <dbReference type="EnsemblMetazoa" id="Aqu2.1.32054_001"/>
    </source>
</evidence>
<dbReference type="EnsemblMetazoa" id="Aqu2.1.32054_001">
    <property type="protein sequence ID" value="Aqu2.1.32054_001"/>
    <property type="gene ID" value="Aqu2.1.32054"/>
</dbReference>
<dbReference type="AlphaFoldDB" id="A0A1X7UWZ8"/>